<name>A0A0W0RT53_LEGBO</name>
<feature type="domain" description="ABC transporter" evidence="6">
    <location>
        <begin position="2"/>
        <end position="219"/>
    </location>
</feature>
<dbReference type="InterPro" id="IPR003593">
    <property type="entry name" value="AAA+_ATPase"/>
</dbReference>
<evidence type="ECO:0000313" key="8">
    <source>
        <dbReference type="Proteomes" id="UP000054695"/>
    </source>
</evidence>
<organism evidence="7 8">
    <name type="scientific">Legionella bozemanae</name>
    <name type="common">Fluoribacter bozemanae</name>
    <dbReference type="NCBI Taxonomy" id="447"/>
    <lineage>
        <taxon>Bacteria</taxon>
        <taxon>Pseudomonadati</taxon>
        <taxon>Pseudomonadota</taxon>
        <taxon>Gammaproteobacteria</taxon>
        <taxon>Legionellales</taxon>
        <taxon>Legionellaceae</taxon>
        <taxon>Legionella</taxon>
    </lineage>
</organism>
<dbReference type="Gene3D" id="3.40.50.300">
    <property type="entry name" value="P-loop containing nucleotide triphosphate hydrolases"/>
    <property type="match status" value="1"/>
</dbReference>
<comment type="subcellular location">
    <subcellularLocation>
        <location evidence="1">Cell inner membrane</location>
        <topology evidence="1">Peripheral membrane protein</topology>
    </subcellularLocation>
</comment>
<evidence type="ECO:0000313" key="7">
    <source>
        <dbReference type="EMBL" id="KTC74227.1"/>
    </source>
</evidence>
<dbReference type="PATRIC" id="fig|447.4.peg.1776"/>
<dbReference type="OrthoDB" id="9802264at2"/>
<dbReference type="AlphaFoldDB" id="A0A0W0RT53"/>
<dbReference type="PROSITE" id="PS50893">
    <property type="entry name" value="ABC_TRANSPORTER_2"/>
    <property type="match status" value="1"/>
</dbReference>
<comment type="caution">
    <text evidence="7">The sequence shown here is derived from an EMBL/GenBank/DDBJ whole genome shotgun (WGS) entry which is preliminary data.</text>
</comment>
<dbReference type="PANTHER" id="PTHR43166:SF4">
    <property type="entry name" value="PHOSPHONATES IMPORT ATP-BINDING PROTEIN PHNC"/>
    <property type="match status" value="1"/>
</dbReference>
<dbReference type="PANTHER" id="PTHR43166">
    <property type="entry name" value="AMINO ACID IMPORT ATP-BINDING PROTEIN"/>
    <property type="match status" value="1"/>
</dbReference>
<evidence type="ECO:0000259" key="6">
    <source>
        <dbReference type="PROSITE" id="PS50893"/>
    </source>
</evidence>
<keyword evidence="4" id="KW-0547">Nucleotide-binding</keyword>
<comment type="similarity">
    <text evidence="2">Belongs to the ABC transporter superfamily.</text>
</comment>
<dbReference type="GO" id="GO:0005524">
    <property type="term" value="F:ATP binding"/>
    <property type="evidence" value="ECO:0007669"/>
    <property type="project" value="UniProtKB-KW"/>
</dbReference>
<sequence length="219" mass="24018">MLAINQACKYFGSLTVLNNINLNVQAQTVVGLAGPSGSGKSTLLRCIQQLETLDSGTIEVAGQSGFMFQDFQLFPHMTVMQNLVYAPRLHNKMLNHEEQAQMLLLSLGISHKASAYPHQLSGGQKQRVALARSLMMKPNLLLCDEPTSGLDLATIDEVISLLNSVKSLGVTMVIASHDLDFLSKMSDRLIILKGGQLVTDVVPKELAEPILHLKQYYQE</sequence>
<dbReference type="InterPro" id="IPR003439">
    <property type="entry name" value="ABC_transporter-like_ATP-bd"/>
</dbReference>
<protein>
    <submittedName>
        <fullName evidence="7">ABC transporter ATP-binding protein</fullName>
        <ecNumber evidence="7">3.6.3.28</ecNumber>
    </submittedName>
</protein>
<dbReference type="Pfam" id="PF00005">
    <property type="entry name" value="ABC_tran"/>
    <property type="match status" value="1"/>
</dbReference>
<evidence type="ECO:0000256" key="2">
    <source>
        <dbReference type="ARBA" id="ARBA00005417"/>
    </source>
</evidence>
<dbReference type="SMART" id="SM00382">
    <property type="entry name" value="AAA"/>
    <property type="match status" value="1"/>
</dbReference>
<dbReference type="InterPro" id="IPR027417">
    <property type="entry name" value="P-loop_NTPase"/>
</dbReference>
<dbReference type="InterPro" id="IPR017871">
    <property type="entry name" value="ABC_transporter-like_CS"/>
</dbReference>
<keyword evidence="7" id="KW-0378">Hydrolase</keyword>
<dbReference type="EMBL" id="LNXU01000017">
    <property type="protein sequence ID" value="KTC74227.1"/>
    <property type="molecule type" value="Genomic_DNA"/>
</dbReference>
<evidence type="ECO:0000256" key="1">
    <source>
        <dbReference type="ARBA" id="ARBA00004417"/>
    </source>
</evidence>
<dbReference type="GO" id="GO:0016887">
    <property type="term" value="F:ATP hydrolysis activity"/>
    <property type="evidence" value="ECO:0007669"/>
    <property type="project" value="InterPro"/>
</dbReference>
<evidence type="ECO:0000256" key="5">
    <source>
        <dbReference type="ARBA" id="ARBA00022840"/>
    </source>
</evidence>
<dbReference type="GO" id="GO:0005886">
    <property type="term" value="C:plasma membrane"/>
    <property type="evidence" value="ECO:0007669"/>
    <property type="project" value="UniProtKB-SubCell"/>
</dbReference>
<keyword evidence="8" id="KW-1185">Reference proteome</keyword>
<accession>A0A0W0RT53</accession>
<dbReference type="STRING" id="447.Lboz_1667"/>
<keyword evidence="3" id="KW-0813">Transport</keyword>
<dbReference type="InterPro" id="IPR050086">
    <property type="entry name" value="MetN_ABC_transporter-like"/>
</dbReference>
<gene>
    <name evidence="7" type="ORF">Lboz_1667</name>
</gene>
<dbReference type="SUPFAM" id="SSF52540">
    <property type="entry name" value="P-loop containing nucleoside triphosphate hydrolases"/>
    <property type="match status" value="1"/>
</dbReference>
<evidence type="ECO:0000256" key="4">
    <source>
        <dbReference type="ARBA" id="ARBA00022741"/>
    </source>
</evidence>
<evidence type="ECO:0000256" key="3">
    <source>
        <dbReference type="ARBA" id="ARBA00022448"/>
    </source>
</evidence>
<dbReference type="Proteomes" id="UP000054695">
    <property type="component" value="Unassembled WGS sequence"/>
</dbReference>
<reference evidence="7 8" key="1">
    <citation type="submission" date="2015-11" db="EMBL/GenBank/DDBJ databases">
        <title>Genomic analysis of 38 Legionella species identifies large and diverse effector repertoires.</title>
        <authorList>
            <person name="Burstein D."/>
            <person name="Amaro F."/>
            <person name="Zusman T."/>
            <person name="Lifshitz Z."/>
            <person name="Cohen O."/>
            <person name="Gilbert J.A."/>
            <person name="Pupko T."/>
            <person name="Shuman H.A."/>
            <person name="Segal G."/>
        </authorList>
    </citation>
    <scope>NUCLEOTIDE SEQUENCE [LARGE SCALE GENOMIC DNA]</scope>
    <source>
        <strain evidence="7 8">WIGA</strain>
    </source>
</reference>
<proteinExistence type="inferred from homology"/>
<dbReference type="PROSITE" id="PS00211">
    <property type="entry name" value="ABC_TRANSPORTER_1"/>
    <property type="match status" value="1"/>
</dbReference>
<dbReference type="EC" id="3.6.3.28" evidence="7"/>
<dbReference type="RefSeq" id="WP_058459310.1">
    <property type="nucleotide sequence ID" value="NZ_CAAAIY010000001.1"/>
</dbReference>
<keyword evidence="5 7" id="KW-0067">ATP-binding</keyword>